<evidence type="ECO:0000313" key="1">
    <source>
        <dbReference type="EMBL" id="KAH1179695.1"/>
    </source>
</evidence>
<sequence length="140" mass="15404">MTFTMLEPLEGQVRLSKLSLHLKLIDQRKERLPGVSGLKDLVTETNYFKIFALADFVLSFLLRHWKRKRSFSARSALSRFPNFALPKLDTAGRKEPFLSAAAVESGVNPLANSGAGDFQPLGGFAFCKMLVANVDGCAAI</sequence>
<gene>
    <name evidence="1" type="ORF">KIL84_005745</name>
</gene>
<comment type="caution">
    <text evidence="1">The sequence shown here is derived from an EMBL/GenBank/DDBJ whole genome shotgun (WGS) entry which is preliminary data.</text>
</comment>
<reference evidence="1" key="1">
    <citation type="submission" date="2021-09" db="EMBL/GenBank/DDBJ databases">
        <title>The genome of Mauremys mutica provides insights into the evolution of semi-aquatic lifestyle.</title>
        <authorList>
            <person name="Gong S."/>
            <person name="Gao Y."/>
        </authorList>
    </citation>
    <scope>NUCLEOTIDE SEQUENCE</scope>
    <source>
        <strain evidence="1">MM-2020</strain>
        <tissue evidence="1">Muscle</tissue>
    </source>
</reference>
<name>A0A9D3XIC5_9SAUR</name>
<protein>
    <submittedName>
        <fullName evidence="1">Uncharacterized protein</fullName>
    </submittedName>
</protein>
<evidence type="ECO:0000313" key="2">
    <source>
        <dbReference type="Proteomes" id="UP000827986"/>
    </source>
</evidence>
<keyword evidence="2" id="KW-1185">Reference proteome</keyword>
<proteinExistence type="predicted"/>
<accession>A0A9D3XIC5</accession>
<organism evidence="1 2">
    <name type="scientific">Mauremys mutica</name>
    <name type="common">yellowpond turtle</name>
    <dbReference type="NCBI Taxonomy" id="74926"/>
    <lineage>
        <taxon>Eukaryota</taxon>
        <taxon>Metazoa</taxon>
        <taxon>Chordata</taxon>
        <taxon>Craniata</taxon>
        <taxon>Vertebrata</taxon>
        <taxon>Euteleostomi</taxon>
        <taxon>Archelosauria</taxon>
        <taxon>Testudinata</taxon>
        <taxon>Testudines</taxon>
        <taxon>Cryptodira</taxon>
        <taxon>Durocryptodira</taxon>
        <taxon>Testudinoidea</taxon>
        <taxon>Geoemydidae</taxon>
        <taxon>Geoemydinae</taxon>
        <taxon>Mauremys</taxon>
    </lineage>
</organism>
<dbReference type="AlphaFoldDB" id="A0A9D3XIC5"/>
<dbReference type="Proteomes" id="UP000827986">
    <property type="component" value="Unassembled WGS sequence"/>
</dbReference>
<dbReference type="EMBL" id="JAHDVG010000471">
    <property type="protein sequence ID" value="KAH1179695.1"/>
    <property type="molecule type" value="Genomic_DNA"/>
</dbReference>